<dbReference type="FunFam" id="3.40.50.720:FF:000084">
    <property type="entry name" value="Short-chain dehydrogenase reductase"/>
    <property type="match status" value="1"/>
</dbReference>
<accession>A0A803QLV8</accession>
<dbReference type="PANTHER" id="PTHR43180:SF50">
    <property type="entry name" value="SHORT CHAIN DEHYDROGENASE"/>
    <property type="match status" value="1"/>
</dbReference>
<dbReference type="PRINTS" id="PR00080">
    <property type="entry name" value="SDRFAMILY"/>
</dbReference>
<dbReference type="EMBL" id="JAATIQ010000006">
    <property type="protein sequence ID" value="KAF4402837.1"/>
    <property type="molecule type" value="Genomic_DNA"/>
</dbReference>
<dbReference type="AlphaFoldDB" id="A0A7J6HQE9"/>
<dbReference type="InterPro" id="IPR036291">
    <property type="entry name" value="NAD(P)-bd_dom_sf"/>
</dbReference>
<dbReference type="Gene3D" id="3.40.50.720">
    <property type="entry name" value="NAD(P)-binding Rossmann-like Domain"/>
    <property type="match status" value="1"/>
</dbReference>
<dbReference type="OMA" id="GAHFKKQ"/>
<dbReference type="EMBL" id="JAATIP010000001">
    <property type="protein sequence ID" value="KAF4396939.1"/>
    <property type="molecule type" value="Genomic_DNA"/>
</dbReference>
<dbReference type="NCBIfam" id="NF005559">
    <property type="entry name" value="PRK07231.1"/>
    <property type="match status" value="1"/>
</dbReference>
<dbReference type="SUPFAM" id="SSF51735">
    <property type="entry name" value="NAD(P)-binding Rossmann-fold domains"/>
    <property type="match status" value="1"/>
</dbReference>
<dbReference type="PANTHER" id="PTHR43180">
    <property type="entry name" value="3-OXOACYL-(ACYL-CARRIER-PROTEIN) REDUCTASE (AFU_ORTHOLOGUE AFUA_6G11210)"/>
    <property type="match status" value="1"/>
</dbReference>
<accession>A0A7J6HQE9</accession>
<evidence type="ECO:0000256" key="2">
    <source>
        <dbReference type="ARBA" id="ARBA00023002"/>
    </source>
</evidence>
<evidence type="ECO:0000313" key="3">
    <source>
        <dbReference type="EMBL" id="KAF4396939.1"/>
    </source>
</evidence>
<dbReference type="OrthoDB" id="294295at2759"/>
<evidence type="ECO:0000313" key="4">
    <source>
        <dbReference type="EMBL" id="KAF4402837.1"/>
    </source>
</evidence>
<keyword evidence="2" id="KW-0560">Oxidoreductase</keyword>
<dbReference type="Proteomes" id="UP000525078">
    <property type="component" value="Unassembled WGS sequence"/>
</dbReference>
<proteinExistence type="inferred from homology"/>
<dbReference type="InterPro" id="IPR020904">
    <property type="entry name" value="Sc_DH/Rdtase_CS"/>
</dbReference>
<comment type="similarity">
    <text evidence="1">Belongs to the short-chain dehydrogenases/reductases (SDR) family.</text>
</comment>
<dbReference type="PROSITE" id="PS00061">
    <property type="entry name" value="ADH_SHORT"/>
    <property type="match status" value="1"/>
</dbReference>
<comment type="caution">
    <text evidence="3">The sequence shown here is derived from an EMBL/GenBank/DDBJ whole genome shotgun (WGS) entry which is preliminary data.</text>
</comment>
<reference evidence="5 6" key="1">
    <citation type="journal article" date="2020" name="bioRxiv">
        <title>Sequence and annotation of 42 cannabis genomes reveals extensive copy number variation in cannabinoid synthesis and pathogen resistance genes.</title>
        <authorList>
            <person name="Mckernan K.J."/>
            <person name="Helbert Y."/>
            <person name="Kane L.T."/>
            <person name="Ebling H."/>
            <person name="Zhang L."/>
            <person name="Liu B."/>
            <person name="Eaton Z."/>
            <person name="Mclaughlin S."/>
            <person name="Kingan S."/>
            <person name="Baybayan P."/>
            <person name="Concepcion G."/>
            <person name="Jordan M."/>
            <person name="Riva A."/>
            <person name="Barbazuk W."/>
            <person name="Harkins T."/>
        </authorList>
    </citation>
    <scope>NUCLEOTIDE SEQUENCE [LARGE SCALE GENOMIC DNA]</scope>
    <source>
        <strain evidence="5 6">cv. Jamaican Lion 4</strain>
        <strain evidence="4">Father</strain>
        <strain evidence="3">Mother</strain>
        <tissue evidence="3">Leaf</tissue>
    </source>
</reference>
<dbReference type="InterPro" id="IPR002347">
    <property type="entry name" value="SDR_fam"/>
</dbReference>
<evidence type="ECO:0000313" key="6">
    <source>
        <dbReference type="Proteomes" id="UP000583929"/>
    </source>
</evidence>
<gene>
    <name evidence="3" type="ORF">F8388_004907</name>
    <name evidence="4" type="ORF">G4B88_010289</name>
</gene>
<dbReference type="Proteomes" id="UP000583929">
    <property type="component" value="Unassembled WGS sequence"/>
</dbReference>
<organism evidence="3 5">
    <name type="scientific">Cannabis sativa</name>
    <name type="common">Hemp</name>
    <name type="synonym">Marijuana</name>
    <dbReference type="NCBI Taxonomy" id="3483"/>
    <lineage>
        <taxon>Eukaryota</taxon>
        <taxon>Viridiplantae</taxon>
        <taxon>Streptophyta</taxon>
        <taxon>Embryophyta</taxon>
        <taxon>Tracheophyta</taxon>
        <taxon>Spermatophyta</taxon>
        <taxon>Magnoliopsida</taxon>
        <taxon>eudicotyledons</taxon>
        <taxon>Gunneridae</taxon>
        <taxon>Pentapetalae</taxon>
        <taxon>rosids</taxon>
        <taxon>fabids</taxon>
        <taxon>Rosales</taxon>
        <taxon>Cannabaceae</taxon>
        <taxon>Cannabis</taxon>
    </lineage>
</organism>
<sequence>MALISAASKRLEGKVALITGGASGLGRKTAEVFAYHGAKVVIADLQDDLGHSVCQSIAASYSTSQNDVTYIHCDVTNESQIKAAVDKAISTYGKLDIMFNNAGICDEPNPKIMNSKLSDFERVLRVDVTGVYLGIKHAANAMISAKTGGSIISTASVASCVGGLATHAYTTAKHAVVGLTKSTAAELGQFGIRVNCVSPSGVATPLATEFCMVNDEEFEDMFIKAGNLKNVVLKAEDIANAALFLASDEGRCVSGVNLVVDGGFTAVNHSFQLYRYPDDDTQA</sequence>
<dbReference type="Pfam" id="PF13561">
    <property type="entry name" value="adh_short_C2"/>
    <property type="match status" value="1"/>
</dbReference>
<dbReference type="PRINTS" id="PR00081">
    <property type="entry name" value="GDHRDH"/>
</dbReference>
<evidence type="ECO:0000256" key="1">
    <source>
        <dbReference type="ARBA" id="ARBA00006484"/>
    </source>
</evidence>
<name>A0A7J6HQE9_CANSA</name>
<keyword evidence="6" id="KW-1185">Reference proteome</keyword>
<dbReference type="GO" id="GO:0016491">
    <property type="term" value="F:oxidoreductase activity"/>
    <property type="evidence" value="ECO:0007669"/>
    <property type="project" value="UniProtKB-KW"/>
</dbReference>
<protein>
    <submittedName>
        <fullName evidence="3">Uncharacterized protein</fullName>
    </submittedName>
</protein>
<evidence type="ECO:0000313" key="5">
    <source>
        <dbReference type="Proteomes" id="UP000525078"/>
    </source>
</evidence>